<dbReference type="CDD" id="cd02042">
    <property type="entry name" value="ParAB_family"/>
    <property type="match status" value="1"/>
</dbReference>
<dbReference type="InterPro" id="IPR025669">
    <property type="entry name" value="AAA_dom"/>
</dbReference>
<evidence type="ECO:0000259" key="1">
    <source>
        <dbReference type="Pfam" id="PF13614"/>
    </source>
</evidence>
<accession>A0A6L5YC38</accession>
<dbReference type="Proteomes" id="UP000473699">
    <property type="component" value="Unassembled WGS sequence"/>
</dbReference>
<sequence length="253" mass="27491">MKTIAVINQKGGVGKTTTCVNLASELGAMRKKVLVVDADPQGNASSGLGFQFDDSVSLYDIVVGNEDPKWALHSTSAKNVSLIASNINLVGADLELGGSDGREFRLREALQKLENDFDVVLVDCPPSLGLLTVNALAAANRLLVPMQCEYYSMQGLSLLARTVQMVREQGINQGAQIDAILLTMYNPNLRLTREIETQIRDVFGEHVLKTVIPRNIDLAAAPAQGLAIRDYGRSSRGGQAYHDLALEVKRLWL</sequence>
<proteinExistence type="predicted"/>
<name>A0A6L5YC38_9BACT</name>
<dbReference type="InterPro" id="IPR050678">
    <property type="entry name" value="DNA_Partitioning_ATPase"/>
</dbReference>
<dbReference type="AlphaFoldDB" id="A0A6L5YC38"/>
<evidence type="ECO:0000313" key="2">
    <source>
        <dbReference type="EMBL" id="MST55904.1"/>
    </source>
</evidence>
<feature type="domain" description="AAA" evidence="1">
    <location>
        <begin position="1"/>
        <end position="173"/>
    </location>
</feature>
<comment type="caution">
    <text evidence="2">The sequence shown here is derived from an EMBL/GenBank/DDBJ whole genome shotgun (WGS) entry which is preliminary data.</text>
</comment>
<dbReference type="InterPro" id="IPR027417">
    <property type="entry name" value="P-loop_NTPase"/>
</dbReference>
<dbReference type="EMBL" id="VUNH01000007">
    <property type="protein sequence ID" value="MST55904.1"/>
    <property type="molecule type" value="Genomic_DNA"/>
</dbReference>
<keyword evidence="3" id="KW-1185">Reference proteome</keyword>
<dbReference type="Pfam" id="PF13614">
    <property type="entry name" value="AAA_31"/>
    <property type="match status" value="1"/>
</dbReference>
<gene>
    <name evidence="2" type="ORF">FYJ74_07650</name>
</gene>
<dbReference type="Gene3D" id="3.40.50.300">
    <property type="entry name" value="P-loop containing nucleotide triphosphate hydrolases"/>
    <property type="match status" value="1"/>
</dbReference>
<organism evidence="2 3">
    <name type="scientific">Pyramidobacter porci</name>
    <dbReference type="NCBI Taxonomy" id="2605789"/>
    <lineage>
        <taxon>Bacteria</taxon>
        <taxon>Thermotogati</taxon>
        <taxon>Synergistota</taxon>
        <taxon>Synergistia</taxon>
        <taxon>Synergistales</taxon>
        <taxon>Dethiosulfovibrionaceae</taxon>
        <taxon>Pyramidobacter</taxon>
    </lineage>
</organism>
<dbReference type="FunFam" id="3.40.50.300:FF:000285">
    <property type="entry name" value="Sporulation initiation inhibitor Soj"/>
    <property type="match status" value="1"/>
</dbReference>
<evidence type="ECO:0000313" key="3">
    <source>
        <dbReference type="Proteomes" id="UP000473699"/>
    </source>
</evidence>
<dbReference type="PANTHER" id="PTHR13696:SF52">
    <property type="entry name" value="PARA FAMILY PROTEIN CT_582"/>
    <property type="match status" value="1"/>
</dbReference>
<protein>
    <submittedName>
        <fullName evidence="2">ParA family protein</fullName>
    </submittedName>
</protein>
<dbReference type="PIRSF" id="PIRSF009320">
    <property type="entry name" value="Nuc_binding_HP_1000"/>
    <property type="match status" value="1"/>
</dbReference>
<dbReference type="RefSeq" id="WP_154528989.1">
    <property type="nucleotide sequence ID" value="NZ_JAXDZJ010000058.1"/>
</dbReference>
<dbReference type="PANTHER" id="PTHR13696">
    <property type="entry name" value="P-LOOP CONTAINING NUCLEOSIDE TRIPHOSPHATE HYDROLASE"/>
    <property type="match status" value="1"/>
</dbReference>
<reference evidence="2 3" key="1">
    <citation type="submission" date="2019-08" db="EMBL/GenBank/DDBJ databases">
        <title>In-depth cultivation of the pig gut microbiome towards novel bacterial diversity and tailored functional studies.</title>
        <authorList>
            <person name="Wylensek D."/>
            <person name="Hitch T.C.A."/>
            <person name="Clavel T."/>
        </authorList>
    </citation>
    <scope>NUCLEOTIDE SEQUENCE [LARGE SCALE GENOMIC DNA]</scope>
    <source>
        <strain evidence="2 3">SM-530-WT-4B</strain>
    </source>
</reference>
<dbReference type="SUPFAM" id="SSF52540">
    <property type="entry name" value="P-loop containing nucleoside triphosphate hydrolases"/>
    <property type="match status" value="1"/>
</dbReference>